<gene>
    <name evidence="1" type="ORF">LTR77_009615</name>
</gene>
<organism evidence="1 2">
    <name type="scientific">Saxophila tyrrhenica</name>
    <dbReference type="NCBI Taxonomy" id="1690608"/>
    <lineage>
        <taxon>Eukaryota</taxon>
        <taxon>Fungi</taxon>
        <taxon>Dikarya</taxon>
        <taxon>Ascomycota</taxon>
        <taxon>Pezizomycotina</taxon>
        <taxon>Dothideomycetes</taxon>
        <taxon>Dothideomycetidae</taxon>
        <taxon>Mycosphaerellales</taxon>
        <taxon>Extremaceae</taxon>
        <taxon>Saxophila</taxon>
    </lineage>
</organism>
<dbReference type="EMBL" id="JAVRRT010000018">
    <property type="protein sequence ID" value="KAK5164950.1"/>
    <property type="molecule type" value="Genomic_DNA"/>
</dbReference>
<keyword evidence="2" id="KW-1185">Reference proteome</keyword>
<reference evidence="1 2" key="1">
    <citation type="submission" date="2023-08" db="EMBL/GenBank/DDBJ databases">
        <title>Black Yeasts Isolated from many extreme environments.</title>
        <authorList>
            <person name="Coleine C."/>
            <person name="Stajich J.E."/>
            <person name="Selbmann L."/>
        </authorList>
    </citation>
    <scope>NUCLEOTIDE SEQUENCE [LARGE SCALE GENOMIC DNA]</scope>
    <source>
        <strain evidence="1 2">CCFEE 5935</strain>
    </source>
</reference>
<dbReference type="RefSeq" id="XP_064655146.1">
    <property type="nucleotide sequence ID" value="XM_064806841.1"/>
</dbReference>
<evidence type="ECO:0000313" key="1">
    <source>
        <dbReference type="EMBL" id="KAK5164950.1"/>
    </source>
</evidence>
<name>A0AAV9P287_9PEZI</name>
<comment type="caution">
    <text evidence="1">The sequence shown here is derived from an EMBL/GenBank/DDBJ whole genome shotgun (WGS) entry which is preliminary data.</text>
</comment>
<dbReference type="Proteomes" id="UP001337655">
    <property type="component" value="Unassembled WGS sequence"/>
</dbReference>
<proteinExistence type="predicted"/>
<protein>
    <submittedName>
        <fullName evidence="1">Uncharacterized protein</fullName>
    </submittedName>
</protein>
<dbReference type="PANTHER" id="PTHR37540">
    <property type="entry name" value="TRANSCRIPTION FACTOR (ACR-2), PUTATIVE-RELATED-RELATED"/>
    <property type="match status" value="1"/>
</dbReference>
<evidence type="ECO:0000313" key="2">
    <source>
        <dbReference type="Proteomes" id="UP001337655"/>
    </source>
</evidence>
<dbReference type="AlphaFoldDB" id="A0AAV9P287"/>
<sequence length="487" mass="55132">MPPSSYAFIDCSEPGSIRNARTKARIRKHAMKDIGISRRRPRTWHVELELRPQPAEEATRPGSDEGLSGAETSAYHVLTRNRQHHLPRSNSMPMRSLGSEPFDASPYYLWYSSEFPNNFTFSPCASRVVSAAIHDEILLSCLLSSAASRVQYVHGAALAHVRKQEVYCTHRGLQLLQVSLNGSHVRATLPSERLIACVLYLGAGAIYREDFETAQKHIDAAVKLTETIGGTKCIHDQLTLVRLVSLDDTLSCAALKPCSLRCTYDPGPLTHDCPLGQPPHGALPDSFEFADKRSIPIALRAAFLEIVECRRHKNALGQLKSTVSSEALEVRQWVTMRGLAIRNRLLEFTSTDTKARVLRLALIVWTLLPPCDPRQTRTARTLAQSMVTELSRIKDSSWRGLEKIRLWCLLIGFYSAQELSETRSWYAEEIRKRVRCDRSLIGLRRGTSLNEELIAFQERFGFREPTLSHLTEDIVKHLRFWDDFEKD</sequence>
<dbReference type="GeneID" id="89930945"/>
<dbReference type="PANTHER" id="PTHR37540:SF5">
    <property type="entry name" value="TRANSCRIPTION FACTOR DOMAIN-CONTAINING PROTEIN"/>
    <property type="match status" value="1"/>
</dbReference>
<accession>A0AAV9P287</accession>